<dbReference type="InterPro" id="IPR046956">
    <property type="entry name" value="RLP23-like"/>
</dbReference>
<evidence type="ECO:0000256" key="3">
    <source>
        <dbReference type="ARBA" id="ARBA00022475"/>
    </source>
</evidence>
<dbReference type="InterPro" id="IPR055414">
    <property type="entry name" value="LRR_R13L4/SHOC2-like"/>
</dbReference>
<feature type="transmembrane region" description="Helical" evidence="11">
    <location>
        <begin position="942"/>
        <end position="964"/>
    </location>
</feature>
<evidence type="ECO:0000256" key="8">
    <source>
        <dbReference type="ARBA" id="ARBA00022989"/>
    </source>
</evidence>
<dbReference type="Pfam" id="PF08263">
    <property type="entry name" value="LRRNT_2"/>
    <property type="match status" value="1"/>
</dbReference>
<dbReference type="PRINTS" id="PR00019">
    <property type="entry name" value="LEURICHRPT"/>
</dbReference>
<dbReference type="FunFam" id="3.80.10.10:FF:000383">
    <property type="entry name" value="Leucine-rich repeat receptor protein kinase EMS1"/>
    <property type="match status" value="1"/>
</dbReference>
<evidence type="ECO:0000256" key="9">
    <source>
        <dbReference type="ARBA" id="ARBA00023136"/>
    </source>
</evidence>
<dbReference type="Pfam" id="PF13855">
    <property type="entry name" value="LRR_8"/>
    <property type="match status" value="2"/>
</dbReference>
<evidence type="ECO:0000256" key="5">
    <source>
        <dbReference type="ARBA" id="ARBA00022692"/>
    </source>
</evidence>
<dbReference type="PANTHER" id="PTHR48063">
    <property type="entry name" value="LRR RECEPTOR-LIKE KINASE"/>
    <property type="match status" value="1"/>
</dbReference>
<feature type="domain" description="Leucine-rich repeat-containing N-terminal plant-type" evidence="12">
    <location>
        <begin position="63"/>
        <end position="106"/>
    </location>
</feature>
<reference evidence="15" key="1">
    <citation type="submission" date="2024-06" db="EMBL/GenBank/DDBJ databases">
        <authorList>
            <person name="Ryan C."/>
        </authorList>
    </citation>
    <scope>NUCLEOTIDE SEQUENCE [LARGE SCALE GENOMIC DNA]</scope>
</reference>
<dbReference type="EMBL" id="OZ075131">
    <property type="protein sequence ID" value="CAL4980691.1"/>
    <property type="molecule type" value="Genomic_DNA"/>
</dbReference>
<reference evidence="14 15" key="2">
    <citation type="submission" date="2024-10" db="EMBL/GenBank/DDBJ databases">
        <authorList>
            <person name="Ryan C."/>
        </authorList>
    </citation>
    <scope>NUCLEOTIDE SEQUENCE [LARGE SCALE GENOMIC DNA]</scope>
</reference>
<comment type="similarity">
    <text evidence="2">Belongs to the RLP family.</text>
</comment>
<protein>
    <recommendedName>
        <fullName evidence="16">Leucine-rich repeat-containing N-terminal plant-type domain-containing protein</fullName>
    </recommendedName>
</protein>
<evidence type="ECO:0000256" key="7">
    <source>
        <dbReference type="ARBA" id="ARBA00022737"/>
    </source>
</evidence>
<name>A0ABC9AJI3_9POAL</name>
<dbReference type="SUPFAM" id="SSF52047">
    <property type="entry name" value="RNI-like"/>
    <property type="match status" value="1"/>
</dbReference>
<keyword evidence="9 11" id="KW-0472">Membrane</keyword>
<dbReference type="SUPFAM" id="SSF52058">
    <property type="entry name" value="L domain-like"/>
    <property type="match status" value="2"/>
</dbReference>
<keyword evidence="15" id="KW-1185">Reference proteome</keyword>
<evidence type="ECO:0000313" key="14">
    <source>
        <dbReference type="EMBL" id="CAL4980691.1"/>
    </source>
</evidence>
<evidence type="ECO:0000256" key="6">
    <source>
        <dbReference type="ARBA" id="ARBA00022729"/>
    </source>
</evidence>
<dbReference type="Proteomes" id="UP001497457">
    <property type="component" value="Chromosome 21rd"/>
</dbReference>
<accession>A0ABC9AJI3</accession>
<dbReference type="Pfam" id="PF23598">
    <property type="entry name" value="LRR_14"/>
    <property type="match status" value="1"/>
</dbReference>
<dbReference type="PANTHER" id="PTHR48063:SF40">
    <property type="entry name" value="LEUCINE-RICH REPEAT-CONTAINING N-TERMINAL PLANT-TYPE DOMAIN-CONTAINING PROTEIN"/>
    <property type="match status" value="1"/>
</dbReference>
<keyword evidence="3" id="KW-1003">Cell membrane</keyword>
<dbReference type="GO" id="GO:0005886">
    <property type="term" value="C:plasma membrane"/>
    <property type="evidence" value="ECO:0007669"/>
    <property type="project" value="UniProtKB-SubCell"/>
</dbReference>
<dbReference type="Gene3D" id="3.80.10.10">
    <property type="entry name" value="Ribonuclease Inhibitor"/>
    <property type="match status" value="6"/>
</dbReference>
<organism evidence="14 15">
    <name type="scientific">Urochloa decumbens</name>
    <dbReference type="NCBI Taxonomy" id="240449"/>
    <lineage>
        <taxon>Eukaryota</taxon>
        <taxon>Viridiplantae</taxon>
        <taxon>Streptophyta</taxon>
        <taxon>Embryophyta</taxon>
        <taxon>Tracheophyta</taxon>
        <taxon>Spermatophyta</taxon>
        <taxon>Magnoliopsida</taxon>
        <taxon>Liliopsida</taxon>
        <taxon>Poales</taxon>
        <taxon>Poaceae</taxon>
        <taxon>PACMAD clade</taxon>
        <taxon>Panicoideae</taxon>
        <taxon>Panicodae</taxon>
        <taxon>Paniceae</taxon>
        <taxon>Melinidinae</taxon>
        <taxon>Urochloa</taxon>
    </lineage>
</organism>
<keyword evidence="4" id="KW-0433">Leucine-rich repeat</keyword>
<evidence type="ECO:0000259" key="12">
    <source>
        <dbReference type="Pfam" id="PF08263"/>
    </source>
</evidence>
<evidence type="ECO:0000256" key="11">
    <source>
        <dbReference type="SAM" id="Phobius"/>
    </source>
</evidence>
<keyword evidence="8 11" id="KW-1133">Transmembrane helix</keyword>
<keyword evidence="7" id="KW-0677">Repeat</keyword>
<sequence length="977" mass="108486">MTLLPTSKPAGDKLGMAARSSSTLRCGSAAVFMLQLLLLAAATCSVLLEITQAQIAGESFAQREFDALLAFKQGIKSDPAGVLASWRTGGGYEHGGCCQWRGVRCSNRTGHVLELRLRNGNDLYDGYALVGQISSSLRSLEQLEYLDLSMNSLEGSDGRMPEFLGSFKNLKYLNLSGIPFSGRVPPHLGNLSKLQYLDISGAQGTFSLDISWLIRLQFLQHLNLRTVNLSTSTNYWPHVVNLIPSLKFLDLSDCLLTSANHSVPHLNLTNLEWLDLSGNYFHHQIASSWFWNMTSLKYLNLQFTGMYGQLPEALGRMISLRYIDLSDNTISMPMVDLKNLCSLRVIHLESCFSYGNIEDLIERLPQCSPNNLQQLHLQSNQLTGVLPSSMGHLISLVILDLSWNNITGLLPAYVGNFTSLGTLNLAGNNFTGGVPCEIGVLTNLTNLDLRYNGLTGVISEKHFSCLNSLQYIYLSYTASLKIELSSEWVPPFRLLYGDFANCQLGPLFPAWLQWMVDMNFLDISGTGIKDTIPHWFSSVFSNAGYLNLARNQITGNLPRNMETMSVERLYLNSNNLTGQIPPLPPNLTHLDISINSLLGPLPLNFVAPKLTELSLYSNQISGRIPKYVCQSKELTILDLANNLLEGKLPSCFGMISLTTLELSKNSLSGEFPSFLQNSTNLQFLDLGWNKFYGRLPIWIGNLVGLQFLRLRHNMFSGNIPVSITNLECLQYLDIAENVIAGFLPTQMSNLRAMRGKYSTIRFPQQQSYCGSYFIPGGYQSIDLSAVTKGQELDYGSSNHFLYMKVMSIDLSFNILSGEIPEEIVYLDALLNLNLSHNHFSKNVPYEIGAMQSLESLDLSRNNLTGEIPASISNLAFLSYLDLSYNNLSGTIPSGSQLDSLYASKPSMYNGNIGLCGPPLTKSCSSNGKSLQSHIRRSEEGAYFFYGLGCGFIVGIWMVFCALLFKKRWRVSYFHLCG</sequence>
<comment type="subcellular location">
    <subcellularLocation>
        <location evidence="1">Cell membrane</location>
        <topology evidence="1">Single-pass type I membrane protein</topology>
    </subcellularLocation>
</comment>
<dbReference type="FunFam" id="3.80.10.10:FF:000213">
    <property type="entry name" value="Tyrosine-sulfated glycopeptide receptor 1"/>
    <property type="match status" value="1"/>
</dbReference>
<evidence type="ECO:0000256" key="4">
    <source>
        <dbReference type="ARBA" id="ARBA00022614"/>
    </source>
</evidence>
<dbReference type="InterPro" id="IPR013210">
    <property type="entry name" value="LRR_N_plant-typ"/>
</dbReference>
<feature type="domain" description="Disease resistance R13L4/SHOC-2-like LRR" evidence="13">
    <location>
        <begin position="371"/>
        <end position="524"/>
    </location>
</feature>
<proteinExistence type="inferred from homology"/>
<dbReference type="FunFam" id="3.80.10.10:FF:000649">
    <property type="entry name" value="Leucine Rich Repeat family protein"/>
    <property type="match status" value="1"/>
</dbReference>
<evidence type="ECO:0000259" key="13">
    <source>
        <dbReference type="Pfam" id="PF23598"/>
    </source>
</evidence>
<dbReference type="InterPro" id="IPR001611">
    <property type="entry name" value="Leu-rich_rpt"/>
</dbReference>
<evidence type="ECO:0000256" key="10">
    <source>
        <dbReference type="ARBA" id="ARBA00023180"/>
    </source>
</evidence>
<keyword evidence="5 11" id="KW-0812">Transmembrane</keyword>
<dbReference type="InterPro" id="IPR003591">
    <property type="entry name" value="Leu-rich_rpt_typical-subtyp"/>
</dbReference>
<evidence type="ECO:0008006" key="16">
    <source>
        <dbReference type="Google" id="ProtNLM"/>
    </source>
</evidence>
<keyword evidence="10" id="KW-0325">Glycoprotein</keyword>
<dbReference type="Pfam" id="PF00560">
    <property type="entry name" value="LRR_1"/>
    <property type="match status" value="7"/>
</dbReference>
<evidence type="ECO:0000313" key="15">
    <source>
        <dbReference type="Proteomes" id="UP001497457"/>
    </source>
</evidence>
<dbReference type="SMART" id="SM00369">
    <property type="entry name" value="LRR_TYP"/>
    <property type="match status" value="9"/>
</dbReference>
<evidence type="ECO:0000256" key="1">
    <source>
        <dbReference type="ARBA" id="ARBA00004251"/>
    </source>
</evidence>
<keyword evidence="6" id="KW-0732">Signal</keyword>
<dbReference type="SMART" id="SM00365">
    <property type="entry name" value="LRR_SD22"/>
    <property type="match status" value="4"/>
</dbReference>
<gene>
    <name evidence="14" type="ORF">URODEC1_LOCUS55785</name>
</gene>
<dbReference type="AlphaFoldDB" id="A0ABC9AJI3"/>
<dbReference type="InterPro" id="IPR032675">
    <property type="entry name" value="LRR_dom_sf"/>
</dbReference>
<evidence type="ECO:0000256" key="2">
    <source>
        <dbReference type="ARBA" id="ARBA00009592"/>
    </source>
</evidence>